<dbReference type="EMBL" id="AUZZ01004736">
    <property type="protein sequence ID" value="EQD52149.1"/>
    <property type="molecule type" value="Genomic_DNA"/>
</dbReference>
<proteinExistence type="predicted"/>
<feature type="non-terminal residue" evidence="1">
    <location>
        <position position="301"/>
    </location>
</feature>
<dbReference type="PANTHER" id="PTHR42779:SF1">
    <property type="entry name" value="PROTEIN YNJB"/>
    <property type="match status" value="1"/>
</dbReference>
<reference evidence="1" key="2">
    <citation type="journal article" date="2014" name="ISME J.">
        <title>Microbial stratification in low pH oxic and suboxic macroscopic growths along an acid mine drainage.</title>
        <authorList>
            <person name="Mendez-Garcia C."/>
            <person name="Mesa V."/>
            <person name="Sprenger R.R."/>
            <person name="Richter M."/>
            <person name="Diez M.S."/>
            <person name="Solano J."/>
            <person name="Bargiela R."/>
            <person name="Golyshina O.V."/>
            <person name="Manteca A."/>
            <person name="Ramos J.L."/>
            <person name="Gallego J.R."/>
            <person name="Llorente I."/>
            <person name="Martins Dos Santos V.A."/>
            <person name="Jensen O.N."/>
            <person name="Pelaez A.I."/>
            <person name="Sanchez J."/>
            <person name="Ferrer M."/>
        </authorList>
    </citation>
    <scope>NUCLEOTIDE SEQUENCE</scope>
</reference>
<accession>T1BGA4</accession>
<organism evidence="1">
    <name type="scientific">mine drainage metagenome</name>
    <dbReference type="NCBI Taxonomy" id="410659"/>
    <lineage>
        <taxon>unclassified sequences</taxon>
        <taxon>metagenomes</taxon>
        <taxon>ecological metagenomes</taxon>
    </lineage>
</organism>
<dbReference type="PANTHER" id="PTHR42779">
    <property type="entry name" value="PROTEIN YNJB"/>
    <property type="match status" value="1"/>
</dbReference>
<comment type="caution">
    <text evidence="1">The sequence shown here is derived from an EMBL/GenBank/DDBJ whole genome shotgun (WGS) entry which is preliminary data.</text>
</comment>
<protein>
    <submittedName>
        <fullName evidence="1">Extracellular solute-binding protein</fullName>
    </submittedName>
</protein>
<reference evidence="1" key="1">
    <citation type="submission" date="2013-08" db="EMBL/GenBank/DDBJ databases">
        <authorList>
            <person name="Mendez C."/>
            <person name="Richter M."/>
            <person name="Ferrer M."/>
            <person name="Sanchez J."/>
        </authorList>
    </citation>
    <scope>NUCLEOTIDE SEQUENCE</scope>
</reference>
<dbReference type="SUPFAM" id="SSF53850">
    <property type="entry name" value="Periplasmic binding protein-like II"/>
    <property type="match status" value="1"/>
</dbReference>
<dbReference type="Gene3D" id="3.40.190.10">
    <property type="entry name" value="Periplasmic binding protein-like II"/>
    <property type="match status" value="2"/>
</dbReference>
<dbReference type="NCBIfam" id="NF008633">
    <property type="entry name" value="PRK11622.1"/>
    <property type="match status" value="1"/>
</dbReference>
<dbReference type="InterPro" id="IPR006059">
    <property type="entry name" value="SBP"/>
</dbReference>
<gene>
    <name evidence="1" type="ORF">B2A_06673</name>
</gene>
<dbReference type="AlphaFoldDB" id="T1BGA4"/>
<sequence>MAASWKSILAQARGQTVYFDAWAGDARMDAYIAWVGQQVAACCDVTLRQVPLEATSQAVSQVIAEKAAGDNTDGTVDLIWINGPNFAALKRRGLLYGPFTRRLPNYALVNTRDKSNLYDFTVPVAGYESPWRKAQLVFVYNSAYVKHVPLSIRAFPAWAKRHPGRFTFPQVQNFLGVAFLEQALYALTPDPAVLLRPVRAADFAQVTAPLWAWYERLRPYLWRHGREFPASGPAERELLADGEIDMMPSFNPTEAAAAVEAGLLPRTVRTVVLAQGTIGNTSFVAIPYNSPHKAGAMVVAN</sequence>
<name>T1BGA4_9ZZZZ</name>
<evidence type="ECO:0000313" key="1">
    <source>
        <dbReference type="EMBL" id="EQD52149.1"/>
    </source>
</evidence>
<dbReference type="Pfam" id="PF13416">
    <property type="entry name" value="SBP_bac_8"/>
    <property type="match status" value="1"/>
</dbReference>